<dbReference type="GO" id="GO:0000978">
    <property type="term" value="F:RNA polymerase II cis-regulatory region sequence-specific DNA binding"/>
    <property type="evidence" value="ECO:0007669"/>
    <property type="project" value="TreeGrafter"/>
</dbReference>
<evidence type="ECO:0000256" key="5">
    <source>
        <dbReference type="ARBA" id="ARBA00022833"/>
    </source>
</evidence>
<name>A0A9W9B4M8_9HYPO</name>
<dbReference type="InterPro" id="IPR036236">
    <property type="entry name" value="Znf_C2H2_sf"/>
</dbReference>
<dbReference type="GO" id="GO:0005634">
    <property type="term" value="C:nucleus"/>
    <property type="evidence" value="ECO:0007669"/>
    <property type="project" value="UniProtKB-SubCell"/>
</dbReference>
<feature type="domain" description="C2H2-type" evidence="8">
    <location>
        <begin position="22"/>
        <end position="50"/>
    </location>
</feature>
<comment type="caution">
    <text evidence="9">The sequence shown here is derived from an EMBL/GenBank/DDBJ whole genome shotgun (WGS) entry which is preliminary data.</text>
</comment>
<sequence length="184" mass="21613">MRLAPIEPWVSSFGQDDAAALYECEECAATFHTARYLVDHCRLQHSKKDLPEAKNANGQEQDAAVMAYWDRYVCTECDYRFSDSGHFERHKAWYKDDRPWTWVHTDEKPFPCQDCDKSSKRKEALVLHRKDARPEEEIDGTCDKCSKVFETLSNLRWHISRVSIYISHRDFPITRITMGIFDSK</sequence>
<dbReference type="RefSeq" id="XP_056024718.1">
    <property type="nucleotide sequence ID" value="XM_056176240.1"/>
</dbReference>
<dbReference type="EMBL" id="JAOPEN010000006">
    <property type="protein sequence ID" value="KAJ4855662.1"/>
    <property type="molecule type" value="Genomic_DNA"/>
</dbReference>
<keyword evidence="3" id="KW-0677">Repeat</keyword>
<dbReference type="PANTHER" id="PTHR24388">
    <property type="entry name" value="ZINC FINGER PROTEIN"/>
    <property type="match status" value="1"/>
</dbReference>
<dbReference type="InterPro" id="IPR013087">
    <property type="entry name" value="Znf_C2H2_type"/>
</dbReference>
<dbReference type="FunFam" id="3.30.160.60:FF:000065">
    <property type="entry name" value="B-cell CLL/lymphoma 6, member B"/>
    <property type="match status" value="1"/>
</dbReference>
<keyword evidence="5" id="KW-0862">Zinc</keyword>
<keyword evidence="10" id="KW-1185">Reference proteome</keyword>
<dbReference type="GeneID" id="80870928"/>
<evidence type="ECO:0000256" key="1">
    <source>
        <dbReference type="ARBA" id="ARBA00004123"/>
    </source>
</evidence>
<feature type="domain" description="C2H2-type" evidence="8">
    <location>
        <begin position="72"/>
        <end position="109"/>
    </location>
</feature>
<evidence type="ECO:0000313" key="10">
    <source>
        <dbReference type="Proteomes" id="UP001140511"/>
    </source>
</evidence>
<evidence type="ECO:0000313" key="9">
    <source>
        <dbReference type="EMBL" id="KAJ4855662.1"/>
    </source>
</evidence>
<dbReference type="Pfam" id="PF00096">
    <property type="entry name" value="zf-C2H2"/>
    <property type="match status" value="3"/>
</dbReference>
<evidence type="ECO:0000256" key="2">
    <source>
        <dbReference type="ARBA" id="ARBA00022723"/>
    </source>
</evidence>
<dbReference type="SUPFAM" id="SSF57667">
    <property type="entry name" value="beta-beta-alpha zinc fingers"/>
    <property type="match status" value="2"/>
</dbReference>
<gene>
    <name evidence="9" type="ORF">T069G_09030</name>
</gene>
<keyword evidence="6" id="KW-0539">Nucleus</keyword>
<evidence type="ECO:0000256" key="3">
    <source>
        <dbReference type="ARBA" id="ARBA00022737"/>
    </source>
</evidence>
<reference evidence="9" key="1">
    <citation type="submission" date="2022-09" db="EMBL/GenBank/DDBJ databases">
        <title>Chromosome-level assembly of Trichoderma breve T069, a fungus used in development of biopesticide product.</title>
        <authorList>
            <person name="Lin R."/>
            <person name="Liu T."/>
        </authorList>
    </citation>
    <scope>NUCLEOTIDE SEQUENCE</scope>
    <source>
        <strain evidence="9">T069</strain>
    </source>
</reference>
<dbReference type="PANTHER" id="PTHR24388:SF54">
    <property type="entry name" value="PROTEIN ESCARGOT"/>
    <property type="match status" value="1"/>
</dbReference>
<comment type="subcellular location">
    <subcellularLocation>
        <location evidence="1">Nucleus</location>
    </subcellularLocation>
</comment>
<dbReference type="PROSITE" id="PS50157">
    <property type="entry name" value="ZINC_FINGER_C2H2_2"/>
    <property type="match status" value="2"/>
</dbReference>
<dbReference type="Gene3D" id="3.30.160.60">
    <property type="entry name" value="Classic Zinc Finger"/>
    <property type="match status" value="2"/>
</dbReference>
<evidence type="ECO:0000256" key="6">
    <source>
        <dbReference type="ARBA" id="ARBA00023242"/>
    </source>
</evidence>
<evidence type="ECO:0000256" key="7">
    <source>
        <dbReference type="PROSITE-ProRule" id="PRU00042"/>
    </source>
</evidence>
<accession>A0A9W9B4M8</accession>
<dbReference type="InterPro" id="IPR050527">
    <property type="entry name" value="Snail/Krueppel_Znf"/>
</dbReference>
<keyword evidence="2" id="KW-0479">Metal-binding</keyword>
<dbReference type="AlphaFoldDB" id="A0A9W9B4M8"/>
<keyword evidence="4 7" id="KW-0863">Zinc-finger</keyword>
<dbReference type="PROSITE" id="PS00028">
    <property type="entry name" value="ZINC_FINGER_C2H2_1"/>
    <property type="match status" value="1"/>
</dbReference>
<dbReference type="GO" id="GO:0008270">
    <property type="term" value="F:zinc ion binding"/>
    <property type="evidence" value="ECO:0007669"/>
    <property type="project" value="UniProtKB-KW"/>
</dbReference>
<evidence type="ECO:0000256" key="4">
    <source>
        <dbReference type="ARBA" id="ARBA00022771"/>
    </source>
</evidence>
<dbReference type="GO" id="GO:0000981">
    <property type="term" value="F:DNA-binding transcription factor activity, RNA polymerase II-specific"/>
    <property type="evidence" value="ECO:0007669"/>
    <property type="project" value="TreeGrafter"/>
</dbReference>
<evidence type="ECO:0000259" key="8">
    <source>
        <dbReference type="PROSITE" id="PS50157"/>
    </source>
</evidence>
<proteinExistence type="predicted"/>
<protein>
    <recommendedName>
        <fullName evidence="8">C2H2-type domain-containing protein</fullName>
    </recommendedName>
</protein>
<dbReference type="SMART" id="SM00355">
    <property type="entry name" value="ZnF_C2H2"/>
    <property type="match status" value="4"/>
</dbReference>
<organism evidence="9 10">
    <name type="scientific">Trichoderma breve</name>
    <dbReference type="NCBI Taxonomy" id="2034170"/>
    <lineage>
        <taxon>Eukaryota</taxon>
        <taxon>Fungi</taxon>
        <taxon>Dikarya</taxon>
        <taxon>Ascomycota</taxon>
        <taxon>Pezizomycotina</taxon>
        <taxon>Sordariomycetes</taxon>
        <taxon>Hypocreomycetidae</taxon>
        <taxon>Hypocreales</taxon>
        <taxon>Hypocreaceae</taxon>
        <taxon>Trichoderma</taxon>
    </lineage>
</organism>
<dbReference type="Proteomes" id="UP001140511">
    <property type="component" value="Unassembled WGS sequence"/>
</dbReference>